<reference evidence="1 2" key="1">
    <citation type="journal article" date="2017" name="ISME J.">
        <title>Energy and carbon metabolisms in a deep terrestrial subsurface fluid microbial community.</title>
        <authorList>
            <person name="Momper L."/>
            <person name="Jungbluth S.P."/>
            <person name="Lee M.D."/>
            <person name="Amend J.P."/>
        </authorList>
    </citation>
    <scope>NUCLEOTIDE SEQUENCE [LARGE SCALE GENOMIC DNA]</scope>
    <source>
        <strain evidence="1">SURF_5</strain>
    </source>
</reference>
<sequence>MKPISLPNRVRANHRLMQKLFLTRIKHCSTLRPFRLALLICITAVLLSPMAIADESVVAIRITEENARRLLCDSPDRTGGIGDWYLANRHIWAIVDDVENQNMISPAGGSLIDLGLVSNKTDQFVQMLQLLNMNRDIVIPYDTIRTESGDDWAAILVSTSSGLHPQQHGFGVPDEAAAANIQVETTYRLNSDEHFLHVTTTIRNPSSKSISIFNVADIIYWGDDTVKPFAGSPVRMGSARGAPRGFRHPDLDTSSFISLMRGMGGYTYIAGGGVDGLPPISYGLCSPTEYAKNALLWGINDRMVSAIGIFTGDHNRTFDFWKTPFFRIRAGQDFTYDRIVVVGENNDAASATDIIFPLLGMADRESGITGRVSPPAAGCSILIIDKDEFPVTQIRPVREGPEAGRFKAVLPSGEYTAEIFFAERDARPESPDLDPLRIPFAVAGSVTDLGTIEAPPQAALLIEVKEGGQAVPARVIIRGIQGTPDPDLGSDLLHFTVGNRTTPSSFAANWLLLSGQETGPVRVGLRPGRYEVVATHGFEYSVDRQEVMVERPNDEALASLQLERVIETPGMMTGDFHVHSIASMDSAFPQEQRVLSFVAEGVELLIATDHDTLTDYAPVISTMGLSDRIASIVGVEATSMLMVRSTPFTIGHYNAWPLRFNALLPRNGMPLDEGIRPRVLYERLRDIGDGDIVIQVNHGRGSEPDGGASFFHALGTEFGRPLSYKPSQPMNEFPNNLLLEKKSSGIRDIDFDAMELLNGTAYDEYLLLRSDWFSLLNQGFSKAATANSDTHIKAQIGGYPRNYILLQNPDAERATERDIMKQISNQRLFGTTGPLVYFTVNEQALPGDIITPEENEVTLNVKVLAAPWIPLDQIRIYANGKQQAQYPVDSKSGINRFDQDIILRLESDAWVTVETSTANDPLRIPQPPGGLYNIIAPGFVPLAFSNPIFVDIDGNGIFDPPGIPPSSAAAGLPWPAKTSLVAALLALMSIIRHLRRRRRILE</sequence>
<dbReference type="AlphaFoldDB" id="A0A3A4NZ93"/>
<comment type="caution">
    <text evidence="1">The sequence shown here is derived from an EMBL/GenBank/DDBJ whole genome shotgun (WGS) entry which is preliminary data.</text>
</comment>
<dbReference type="Proteomes" id="UP000265882">
    <property type="component" value="Unassembled WGS sequence"/>
</dbReference>
<proteinExistence type="predicted"/>
<dbReference type="Gene3D" id="3.20.20.140">
    <property type="entry name" value="Metal-dependent hydrolases"/>
    <property type="match status" value="1"/>
</dbReference>
<evidence type="ECO:0000313" key="2">
    <source>
        <dbReference type="Proteomes" id="UP000265882"/>
    </source>
</evidence>
<accession>A0A3A4NZ93</accession>
<gene>
    <name evidence="1" type="ORF">C4520_04575</name>
</gene>
<name>A0A3A4NZ93_ABYX5</name>
<evidence type="ECO:0000313" key="1">
    <source>
        <dbReference type="EMBL" id="RJP24169.1"/>
    </source>
</evidence>
<protein>
    <recommendedName>
        <fullName evidence="3">Polymerase/histidinol phosphatase N-terminal domain-containing protein</fullName>
    </recommendedName>
</protein>
<organism evidence="1 2">
    <name type="scientific">Abyssobacteria bacterium (strain SURF_5)</name>
    <dbReference type="NCBI Taxonomy" id="2093360"/>
    <lineage>
        <taxon>Bacteria</taxon>
        <taxon>Pseudomonadati</taxon>
        <taxon>Candidatus Hydrogenedentota</taxon>
        <taxon>Candidatus Abyssobacteria</taxon>
    </lineage>
</organism>
<dbReference type="NCBIfam" id="NF038032">
    <property type="entry name" value="CehA_McbA_metalo"/>
    <property type="match status" value="1"/>
</dbReference>
<evidence type="ECO:0008006" key="3">
    <source>
        <dbReference type="Google" id="ProtNLM"/>
    </source>
</evidence>
<dbReference type="InterPro" id="IPR016195">
    <property type="entry name" value="Pol/histidinol_Pase-like"/>
</dbReference>
<dbReference type="EMBL" id="QZKU01000039">
    <property type="protein sequence ID" value="RJP24169.1"/>
    <property type="molecule type" value="Genomic_DNA"/>
</dbReference>
<dbReference type="SUPFAM" id="SSF89550">
    <property type="entry name" value="PHP domain-like"/>
    <property type="match status" value="1"/>
</dbReference>